<organism evidence="1 2">
    <name type="scientific">Hymenobacter telluris</name>
    <dbReference type="NCBI Taxonomy" id="2816474"/>
    <lineage>
        <taxon>Bacteria</taxon>
        <taxon>Pseudomonadati</taxon>
        <taxon>Bacteroidota</taxon>
        <taxon>Cytophagia</taxon>
        <taxon>Cytophagales</taxon>
        <taxon>Hymenobacteraceae</taxon>
        <taxon>Hymenobacter</taxon>
    </lineage>
</organism>
<reference evidence="1" key="1">
    <citation type="submission" date="2021-03" db="EMBL/GenBank/DDBJ databases">
        <authorList>
            <person name="Kim M.K."/>
        </authorList>
    </citation>
    <scope>NUCLEOTIDE SEQUENCE</scope>
    <source>
        <strain evidence="1">BT186</strain>
    </source>
</reference>
<proteinExistence type="predicted"/>
<comment type="caution">
    <text evidence="1">The sequence shown here is derived from an EMBL/GenBank/DDBJ whole genome shotgun (WGS) entry which is preliminary data.</text>
</comment>
<sequence length="121" mass="13353">MTGTGPFRMKALGFDDSLISPLRVDPTHPQYQLGLGEEVEWFKEPVLIGHFTTEPAIPLLALGLSNAIRPAAFDALVVQIAGEAGSLMLWAKLLKFGQPFPFTTNETGLTELQRRYRLQQG</sequence>
<accession>A0A939JB12</accession>
<dbReference type="EMBL" id="JAFLQZ010000019">
    <property type="protein sequence ID" value="MBO0360429.1"/>
    <property type="molecule type" value="Genomic_DNA"/>
</dbReference>
<dbReference type="AlphaFoldDB" id="A0A939JB12"/>
<evidence type="ECO:0000313" key="2">
    <source>
        <dbReference type="Proteomes" id="UP000664144"/>
    </source>
</evidence>
<dbReference type="RefSeq" id="WP_206986355.1">
    <property type="nucleotide sequence ID" value="NZ_JAFLQZ010000019.1"/>
</dbReference>
<protein>
    <submittedName>
        <fullName evidence="1">Uncharacterized protein</fullName>
    </submittedName>
</protein>
<keyword evidence="2" id="KW-1185">Reference proteome</keyword>
<dbReference type="Proteomes" id="UP000664144">
    <property type="component" value="Unassembled WGS sequence"/>
</dbReference>
<evidence type="ECO:0000313" key="1">
    <source>
        <dbReference type="EMBL" id="MBO0360429.1"/>
    </source>
</evidence>
<name>A0A939JB12_9BACT</name>
<gene>
    <name evidence="1" type="ORF">J0X19_20880</name>
</gene>